<dbReference type="GO" id="GO:0043138">
    <property type="term" value="F:3'-5' DNA helicase activity"/>
    <property type="evidence" value="ECO:0007669"/>
    <property type="project" value="TreeGrafter"/>
</dbReference>
<dbReference type="InterPro" id="IPR027417">
    <property type="entry name" value="P-loop_NTPase"/>
</dbReference>
<dbReference type="GO" id="GO:0005524">
    <property type="term" value="F:ATP binding"/>
    <property type="evidence" value="ECO:0007669"/>
    <property type="project" value="UniProtKB-UniRule"/>
</dbReference>
<keyword evidence="1 5" id="KW-0547">Nucleotide-binding</keyword>
<proteinExistence type="predicted"/>
<gene>
    <name evidence="7" type="ORF">SAMN05443507_11427</name>
</gene>
<dbReference type="OrthoDB" id="9787585at2"/>
<keyword evidence="3 5" id="KW-0347">Helicase</keyword>
<protein>
    <submittedName>
        <fullName evidence="7">ATP-dependent DNA helicase, Rep family</fullName>
    </submittedName>
</protein>
<evidence type="ECO:0000313" key="7">
    <source>
        <dbReference type="EMBL" id="SHK45828.1"/>
    </source>
</evidence>
<keyword evidence="4 5" id="KW-0067">ATP-binding</keyword>
<dbReference type="GO" id="GO:0003677">
    <property type="term" value="F:DNA binding"/>
    <property type="evidence" value="ECO:0007669"/>
    <property type="project" value="InterPro"/>
</dbReference>
<dbReference type="PROSITE" id="PS51198">
    <property type="entry name" value="UVRD_HELICASE_ATP_BIND"/>
    <property type="match status" value="1"/>
</dbReference>
<dbReference type="PANTHER" id="PTHR11070">
    <property type="entry name" value="UVRD / RECB / PCRA DNA HELICASE FAMILY MEMBER"/>
    <property type="match status" value="1"/>
</dbReference>
<evidence type="ECO:0000256" key="3">
    <source>
        <dbReference type="ARBA" id="ARBA00022806"/>
    </source>
</evidence>
<dbReference type="STRING" id="1830138.SAMN05443507_11427"/>
<dbReference type="PANTHER" id="PTHR11070:SF17">
    <property type="entry name" value="DNA HELICASE IV"/>
    <property type="match status" value="1"/>
</dbReference>
<dbReference type="Pfam" id="PF13538">
    <property type="entry name" value="UvrD_C_2"/>
    <property type="match status" value="1"/>
</dbReference>
<evidence type="ECO:0000313" key="8">
    <source>
        <dbReference type="Proteomes" id="UP000184016"/>
    </source>
</evidence>
<dbReference type="GO" id="GO:0005829">
    <property type="term" value="C:cytosol"/>
    <property type="evidence" value="ECO:0007669"/>
    <property type="project" value="TreeGrafter"/>
</dbReference>
<feature type="binding site" evidence="5">
    <location>
        <begin position="220"/>
        <end position="227"/>
    </location>
    <ligand>
        <name>ATP</name>
        <dbReference type="ChEBI" id="CHEBI:30616"/>
    </ligand>
</feature>
<dbReference type="InterPro" id="IPR000212">
    <property type="entry name" value="DNA_helicase_UvrD/REP"/>
</dbReference>
<evidence type="ECO:0000256" key="5">
    <source>
        <dbReference type="PROSITE-ProRule" id="PRU00560"/>
    </source>
</evidence>
<evidence type="ECO:0000259" key="6">
    <source>
        <dbReference type="PROSITE" id="PS51198"/>
    </source>
</evidence>
<feature type="domain" description="UvrD-like helicase ATP-binding" evidence="6">
    <location>
        <begin position="199"/>
        <end position="549"/>
    </location>
</feature>
<dbReference type="EMBL" id="FRAF01000014">
    <property type="protein sequence ID" value="SHK45828.1"/>
    <property type="molecule type" value="Genomic_DNA"/>
</dbReference>
<dbReference type="GO" id="GO:0016787">
    <property type="term" value="F:hydrolase activity"/>
    <property type="evidence" value="ECO:0007669"/>
    <property type="project" value="UniProtKB-UniRule"/>
</dbReference>
<sequence>METESATTSATDQLIQEEASKLKETLAWIDQSLKRLENIPREFPNDEREPQTADEVAAQAVDRLRDERIDALRRSTQEPYFGRLDFQTDGQVEPEIWYIGKRGLQDDTDGTIRVLDWRAPAASIFYAHAGQDRATYQAPDGEISGTVWRKRNLAIRRGQLERVVDSFVRGEQNGQVTDEFLLYRLQEGKDNRLRDIVATIQAEQDTIIRAEKNRAIFIQGVAGSGKTTVALHRLAYLLYQHSEQLKAEKMAIFAPHPMFMEYISEVLPELGVGGVLQTTFSEFALRELDYRFKLIPEGQRVQRWFETGMDSASREFATIYAKGRLAWLKRLQQAVSEAEQMSVPDVTFTPWPGVQLEAHWIRKWFTEDYRHYALAVRVMRVQARVKRWMDMEYKRVQAEDRQKKLKKAANTAYQSYLKLWPALDEWTMYQNLMPEAWQQSLSQVKRKRGERIYIWPEDLASLLYLRLVLYGVQPDAKLQHVVIDEAQDFSPLQLAILRFYCQTDSFTILGDLAQSIYSYSGVQNWEELSGLFSEESVQNFQLQVSYRSTQEIVEFAKSAIAAYPHLPLPVPVYRSGEAVNLLHYTDQTAQQKELLKCIDSWQSEGRMHSIAVLCPNEELAQHYADLLQSTGYKATQVTWDQREFSGGLSVMPAYLAKGLEFDAVLLTDVSQHFYPGNESYAKLLYVASTRALHRLAVLYSEREPSPLLSQALHSLD</sequence>
<evidence type="ECO:0000256" key="2">
    <source>
        <dbReference type="ARBA" id="ARBA00022801"/>
    </source>
</evidence>
<dbReference type="AlphaFoldDB" id="A0A1M6SMK7"/>
<organism evidence="7 8">
    <name type="scientific">Alicyclobacillus tolerans</name>
    <dbReference type="NCBI Taxonomy" id="90970"/>
    <lineage>
        <taxon>Bacteria</taxon>
        <taxon>Bacillati</taxon>
        <taxon>Bacillota</taxon>
        <taxon>Bacilli</taxon>
        <taxon>Bacillales</taxon>
        <taxon>Alicyclobacillaceae</taxon>
        <taxon>Alicyclobacillus</taxon>
    </lineage>
</organism>
<evidence type="ECO:0000256" key="4">
    <source>
        <dbReference type="ARBA" id="ARBA00022840"/>
    </source>
</evidence>
<reference evidence="8" key="1">
    <citation type="submission" date="2016-11" db="EMBL/GenBank/DDBJ databases">
        <authorList>
            <person name="Varghese N."/>
            <person name="Submissions S."/>
        </authorList>
    </citation>
    <scope>NUCLEOTIDE SEQUENCE [LARGE SCALE GENOMIC DNA]</scope>
    <source>
        <strain evidence="8">USBA-503</strain>
    </source>
</reference>
<dbReference type="InterPro" id="IPR014016">
    <property type="entry name" value="UvrD-like_ATP-bd"/>
</dbReference>
<dbReference type="Pfam" id="PF00580">
    <property type="entry name" value="UvrD-helicase"/>
    <property type="match status" value="1"/>
</dbReference>
<evidence type="ECO:0000256" key="1">
    <source>
        <dbReference type="ARBA" id="ARBA00022741"/>
    </source>
</evidence>
<keyword evidence="2 5" id="KW-0378">Hydrolase</keyword>
<accession>A0A1M6SMK7</accession>
<dbReference type="InterPro" id="IPR027785">
    <property type="entry name" value="UvrD-like_helicase_C"/>
</dbReference>
<dbReference type="Proteomes" id="UP000184016">
    <property type="component" value="Unassembled WGS sequence"/>
</dbReference>
<dbReference type="SUPFAM" id="SSF52540">
    <property type="entry name" value="P-loop containing nucleoside triphosphate hydrolases"/>
    <property type="match status" value="1"/>
</dbReference>
<keyword evidence="8" id="KW-1185">Reference proteome</keyword>
<name>A0A1M6SMK7_9BACL</name>
<dbReference type="GO" id="GO:0000725">
    <property type="term" value="P:recombinational repair"/>
    <property type="evidence" value="ECO:0007669"/>
    <property type="project" value="TreeGrafter"/>
</dbReference>
<dbReference type="RefSeq" id="WP_072874295.1">
    <property type="nucleotide sequence ID" value="NZ_FRAF01000014.1"/>
</dbReference>
<dbReference type="Gene3D" id="3.40.50.300">
    <property type="entry name" value="P-loop containing nucleotide triphosphate hydrolases"/>
    <property type="match status" value="2"/>
</dbReference>